<dbReference type="Pfam" id="PF00328">
    <property type="entry name" value="His_Phos_2"/>
    <property type="match status" value="1"/>
</dbReference>
<dbReference type="PANTHER" id="PTHR11567">
    <property type="entry name" value="ACID PHOSPHATASE-RELATED"/>
    <property type="match status" value="1"/>
</dbReference>
<dbReference type="SUPFAM" id="SSF53254">
    <property type="entry name" value="Phosphoglycerate mutase-like"/>
    <property type="match status" value="1"/>
</dbReference>
<proteinExistence type="inferred from homology"/>
<evidence type="ECO:0000256" key="1">
    <source>
        <dbReference type="ARBA" id="ARBA00000032"/>
    </source>
</evidence>
<dbReference type="CDD" id="cd07061">
    <property type="entry name" value="HP_HAP_like"/>
    <property type="match status" value="1"/>
</dbReference>
<comment type="similarity">
    <text evidence="2">Belongs to the histidine acid phosphatase family.</text>
</comment>
<dbReference type="Proteomes" id="UP000030742">
    <property type="component" value="Unassembled WGS sequence"/>
</dbReference>
<dbReference type="InterPro" id="IPR050645">
    <property type="entry name" value="Histidine_acid_phosphatase"/>
</dbReference>
<name>U4URG1_DENPD</name>
<protein>
    <recommendedName>
        <fullName evidence="3">acid phosphatase</fullName>
        <ecNumber evidence="3">3.1.3.2</ecNumber>
    </recommendedName>
</protein>
<gene>
    <name evidence="8" type="ORF">D910_00123</name>
</gene>
<accession>U4URG1</accession>
<dbReference type="GO" id="GO:0003993">
    <property type="term" value="F:acid phosphatase activity"/>
    <property type="evidence" value="ECO:0007669"/>
    <property type="project" value="UniProtKB-EC"/>
</dbReference>
<dbReference type="Gene3D" id="3.40.50.1240">
    <property type="entry name" value="Phosphoglycerate mutase-like"/>
    <property type="match status" value="1"/>
</dbReference>
<dbReference type="InterPro" id="IPR000560">
    <property type="entry name" value="His_Pase_clade-2"/>
</dbReference>
<evidence type="ECO:0000256" key="5">
    <source>
        <dbReference type="ARBA" id="ARBA00022801"/>
    </source>
</evidence>
<evidence type="ECO:0000313" key="9">
    <source>
        <dbReference type="Proteomes" id="UP000030742"/>
    </source>
</evidence>
<dbReference type="AlphaFoldDB" id="U4URG1"/>
<keyword evidence="4" id="KW-0732">Signal</keyword>
<evidence type="ECO:0000256" key="6">
    <source>
        <dbReference type="ARBA" id="ARBA00023157"/>
    </source>
</evidence>
<dbReference type="PROSITE" id="PS00616">
    <property type="entry name" value="HIS_ACID_PHOSPHAT_1"/>
    <property type="match status" value="1"/>
</dbReference>
<comment type="catalytic activity">
    <reaction evidence="1">
        <text>a phosphate monoester + H2O = an alcohol + phosphate</text>
        <dbReference type="Rhea" id="RHEA:15017"/>
        <dbReference type="ChEBI" id="CHEBI:15377"/>
        <dbReference type="ChEBI" id="CHEBI:30879"/>
        <dbReference type="ChEBI" id="CHEBI:43474"/>
        <dbReference type="ChEBI" id="CHEBI:67140"/>
        <dbReference type="EC" id="3.1.3.2"/>
    </reaction>
</comment>
<evidence type="ECO:0000256" key="4">
    <source>
        <dbReference type="ARBA" id="ARBA00022729"/>
    </source>
</evidence>
<keyword evidence="5" id="KW-0378">Hydrolase</keyword>
<evidence type="ECO:0000256" key="7">
    <source>
        <dbReference type="ARBA" id="ARBA00023180"/>
    </source>
</evidence>
<organism evidence="8 9">
    <name type="scientific">Dendroctonus ponderosae</name>
    <name type="common">Mountain pine beetle</name>
    <dbReference type="NCBI Taxonomy" id="77166"/>
    <lineage>
        <taxon>Eukaryota</taxon>
        <taxon>Metazoa</taxon>
        <taxon>Ecdysozoa</taxon>
        <taxon>Arthropoda</taxon>
        <taxon>Hexapoda</taxon>
        <taxon>Insecta</taxon>
        <taxon>Pterygota</taxon>
        <taxon>Neoptera</taxon>
        <taxon>Endopterygota</taxon>
        <taxon>Coleoptera</taxon>
        <taxon>Polyphaga</taxon>
        <taxon>Cucujiformia</taxon>
        <taxon>Curculionidae</taxon>
        <taxon>Scolytinae</taxon>
        <taxon>Dendroctonus</taxon>
    </lineage>
</organism>
<reference evidence="8 9" key="1">
    <citation type="journal article" date="2013" name="Genome Biol.">
        <title>Draft genome of the mountain pine beetle, Dendroctonus ponderosae Hopkins, a major forest pest.</title>
        <authorList>
            <person name="Keeling C.I."/>
            <person name="Yuen M.M."/>
            <person name="Liao N.Y."/>
            <person name="Docking T.R."/>
            <person name="Chan S.K."/>
            <person name="Taylor G.A."/>
            <person name="Palmquist D.L."/>
            <person name="Jackman S.D."/>
            <person name="Nguyen A."/>
            <person name="Li M."/>
            <person name="Henderson H."/>
            <person name="Janes J.K."/>
            <person name="Zhao Y."/>
            <person name="Pandoh P."/>
            <person name="Moore R."/>
            <person name="Sperling F.A."/>
            <person name="Huber D.P."/>
            <person name="Birol I."/>
            <person name="Jones S.J."/>
            <person name="Bohlmann J."/>
        </authorList>
    </citation>
    <scope>NUCLEOTIDE SEQUENCE</scope>
</reference>
<dbReference type="InterPro" id="IPR033379">
    <property type="entry name" value="Acid_Pase_AS"/>
</dbReference>
<dbReference type="InterPro" id="IPR029033">
    <property type="entry name" value="His_PPase_superfam"/>
</dbReference>
<evidence type="ECO:0000256" key="3">
    <source>
        <dbReference type="ARBA" id="ARBA00012646"/>
    </source>
</evidence>
<dbReference type="OrthoDB" id="10257284at2759"/>
<dbReference type="EMBL" id="KI207537">
    <property type="protein sequence ID" value="ERL95692.1"/>
    <property type="molecule type" value="Genomic_DNA"/>
</dbReference>
<keyword evidence="7" id="KW-0325">Glycoprotein</keyword>
<dbReference type="EC" id="3.1.3.2" evidence="3"/>
<sequence length="398" mass="44240">MANKSISPGFGYKSARPPQYRRTAASAAHPSATMRTFQVLFCLVALYWSGSGAVPNGNRPEPSDSLRLVHVLFRHGNRNPEASSIWDGNAYANESFYPEGFGQLINAGKRTEHNLGKLLRARFDSFLGDIWNINVMDVRTTDYNRTKMSGLLVLAGLWPPRGANIWNPELPWQPIPYNYYAAADDQVLASVPSGASSLLAERFADEDTVSYLSSRYGEVMEVLAANTGIEPDDFLSAFTIYDVIKVQTQLGFEMDGWTAEVYPEPLGSLAVDYYYIMTNTTALRRALSGPLIQKILQDTQSLISGTLSPEGRKLFVYSAHDVNVGNMLRSLDAYALDQSPPYGACVIFEVHEVRGQFGIKLFYVDYEEDSPKPLSIPGCPHFCPVDRFYALVEEILPV</sequence>
<evidence type="ECO:0000313" key="8">
    <source>
        <dbReference type="EMBL" id="ERL95692.1"/>
    </source>
</evidence>
<dbReference type="PANTHER" id="PTHR11567:SF211">
    <property type="entry name" value="PROSTATIC ACID PHOSPHATASE"/>
    <property type="match status" value="1"/>
</dbReference>
<keyword evidence="6" id="KW-1015">Disulfide bond</keyword>
<evidence type="ECO:0000256" key="2">
    <source>
        <dbReference type="ARBA" id="ARBA00005375"/>
    </source>
</evidence>